<evidence type="ECO:0000259" key="6">
    <source>
        <dbReference type="Pfam" id="PF10392"/>
    </source>
</evidence>
<dbReference type="EMBL" id="JAANQT010000399">
    <property type="protein sequence ID" value="KAG1311335.1"/>
    <property type="molecule type" value="Genomic_DNA"/>
</dbReference>
<gene>
    <name evidence="8" type="ORF">G6F64_003877</name>
</gene>
<dbReference type="PANTHER" id="PTHR13228">
    <property type="entry name" value="CONSERVED OLIGOMERIC GOLGI COMPLEX COMPONENT 5"/>
    <property type="match status" value="1"/>
</dbReference>
<evidence type="ECO:0000256" key="2">
    <source>
        <dbReference type="ARBA" id="ARBA00020974"/>
    </source>
</evidence>
<comment type="caution">
    <text evidence="8">The sequence shown here is derived from an EMBL/GenBank/DDBJ whole genome shotgun (WGS) entry which is preliminary data.</text>
</comment>
<keyword evidence="4" id="KW-0472">Membrane</keyword>
<accession>A0A9P6XDG5</accession>
<evidence type="ECO:0000256" key="4">
    <source>
        <dbReference type="ARBA" id="ARBA00023136"/>
    </source>
</evidence>
<evidence type="ECO:0000313" key="8">
    <source>
        <dbReference type="EMBL" id="KAG1311335.1"/>
    </source>
</evidence>
<evidence type="ECO:0000256" key="3">
    <source>
        <dbReference type="ARBA" id="ARBA00023034"/>
    </source>
</evidence>
<dbReference type="GO" id="GO:0000139">
    <property type="term" value="C:Golgi membrane"/>
    <property type="evidence" value="ECO:0007669"/>
    <property type="project" value="UniProtKB-SubCell"/>
</dbReference>
<dbReference type="InterPro" id="IPR048485">
    <property type="entry name" value="COG5_helical"/>
</dbReference>
<name>A0A9P6XDG5_RHIOR</name>
<keyword evidence="9" id="KW-1185">Reference proteome</keyword>
<evidence type="ECO:0000256" key="5">
    <source>
        <dbReference type="SAM" id="Coils"/>
    </source>
</evidence>
<reference evidence="8" key="1">
    <citation type="journal article" date="2020" name="Microb. Genom.">
        <title>Genetic diversity of clinical and environmental Mucorales isolates obtained from an investigation of mucormycosis cases among solid organ transplant recipients.</title>
        <authorList>
            <person name="Nguyen M.H."/>
            <person name="Kaul D."/>
            <person name="Muto C."/>
            <person name="Cheng S.J."/>
            <person name="Richter R.A."/>
            <person name="Bruno V.M."/>
            <person name="Liu G."/>
            <person name="Beyhan S."/>
            <person name="Sundermann A.J."/>
            <person name="Mounaud S."/>
            <person name="Pasculle A.W."/>
            <person name="Nierman W.C."/>
            <person name="Driscoll E."/>
            <person name="Cumbie R."/>
            <person name="Clancy C.J."/>
            <person name="Dupont C.L."/>
        </authorList>
    </citation>
    <scope>NUCLEOTIDE SEQUENCE</scope>
    <source>
        <strain evidence="8">GL11</strain>
    </source>
</reference>
<protein>
    <recommendedName>
        <fullName evidence="2">Conserved oligomeric Golgi complex subunit 5</fullName>
    </recommendedName>
</protein>
<dbReference type="AlphaFoldDB" id="A0A9P6XDG5"/>
<dbReference type="Pfam" id="PF20649">
    <property type="entry name" value="COG5_C"/>
    <property type="match status" value="1"/>
</dbReference>
<dbReference type="InterPro" id="IPR019465">
    <property type="entry name" value="Cog5"/>
</dbReference>
<evidence type="ECO:0000313" key="9">
    <source>
        <dbReference type="Proteomes" id="UP000716291"/>
    </source>
</evidence>
<feature type="domain" description="Conserved oligomeric Golgi complex subunit 5 N-terminal" evidence="6">
    <location>
        <begin position="13"/>
        <end position="142"/>
    </location>
</feature>
<keyword evidence="5" id="KW-0175">Coiled coil</keyword>
<dbReference type="Pfam" id="PF10392">
    <property type="entry name" value="COG5_N"/>
    <property type="match status" value="1"/>
</dbReference>
<dbReference type="GO" id="GO:0006891">
    <property type="term" value="P:intra-Golgi vesicle-mediated transport"/>
    <property type="evidence" value="ECO:0007669"/>
    <property type="project" value="InterPro"/>
</dbReference>
<dbReference type="InterPro" id="IPR049176">
    <property type="entry name" value="COG5_N"/>
</dbReference>
<comment type="subcellular location">
    <subcellularLocation>
        <location evidence="1">Golgi apparatus membrane</location>
        <topology evidence="1">Peripheral membrane protein</topology>
    </subcellularLocation>
</comment>
<feature type="coiled-coil region" evidence="5">
    <location>
        <begin position="187"/>
        <end position="214"/>
    </location>
</feature>
<dbReference type="PANTHER" id="PTHR13228:SF3">
    <property type="entry name" value="CONSERVED OLIGOMERIC GOLGI COMPLEX SUBUNIT 5"/>
    <property type="match status" value="1"/>
</dbReference>
<evidence type="ECO:0000259" key="7">
    <source>
        <dbReference type="Pfam" id="PF20649"/>
    </source>
</evidence>
<feature type="domain" description="Conserved oligomeric Golgi complex subunit 5 helical" evidence="7">
    <location>
        <begin position="178"/>
        <end position="372"/>
    </location>
</feature>
<keyword evidence="3" id="KW-0333">Golgi apparatus</keyword>
<dbReference type="GO" id="GO:0017119">
    <property type="term" value="C:Golgi transport complex"/>
    <property type="evidence" value="ECO:0007669"/>
    <property type="project" value="InterPro"/>
</dbReference>
<dbReference type="OrthoDB" id="18786at2759"/>
<dbReference type="Proteomes" id="UP000716291">
    <property type="component" value="Unassembled WGS sequence"/>
</dbReference>
<proteinExistence type="predicted"/>
<organism evidence="8 9">
    <name type="scientific">Rhizopus oryzae</name>
    <name type="common">Mucormycosis agent</name>
    <name type="synonym">Rhizopus arrhizus var. delemar</name>
    <dbReference type="NCBI Taxonomy" id="64495"/>
    <lineage>
        <taxon>Eukaryota</taxon>
        <taxon>Fungi</taxon>
        <taxon>Fungi incertae sedis</taxon>
        <taxon>Mucoromycota</taxon>
        <taxon>Mucoromycotina</taxon>
        <taxon>Mucoromycetes</taxon>
        <taxon>Mucorales</taxon>
        <taxon>Mucorineae</taxon>
        <taxon>Rhizopodaceae</taxon>
        <taxon>Rhizopus</taxon>
    </lineage>
</organism>
<evidence type="ECO:0000256" key="1">
    <source>
        <dbReference type="ARBA" id="ARBA00004395"/>
    </source>
</evidence>
<sequence>MPTTKYIAHDTNKYIASDFDARNHVDTIVKKSEMEGDESEISAAFSKLTFSLDMLNKQIQEQVAANYEILLRQPVGMKDLEKVIDAIQFDIDGLNDSLQTLALKIRHPYEQLSYYSRQFENLQITCDLLRKLYRFIILRRRLETQLSSSISSSSSDRIPTAALILYELETVIDECDFDGIDIVTHALPAIQQSRKRIEQEANELLKEGIEHQNQAKMAAGLQVFYNMKEMGQRLQKLIQTMLDDLIQEIRQVVDIQSLQKNTMSNTSKNTTQWTHLLWERMEALMKSMGDQCIKIYNLEKVLEIKKDSLTQVSFLDEVAKSLDASSLASYFWQVLSANFEKELKHAVRASTLLHTIFVGDYPKLLKLLHDFFSRLALNNGTPLSDYSQTPEYVIMLHSFYAFQTGFVTKSRQKMFDGVNAAFPAYGALTRSPPTRSNAINMTRIIGHELEVASVEPHLAQEVAKNAVKALSSFCTKCENLLPSNEQPIYTNGSNSTISNYLNMNIEMANILYYMHQSIWKILEEYPEKIAEIMKEGVEGCHVLMQKIGTRLVDLIKKDSEQVLLNMHQESFSGQLRRNFEPNDEKSNYMKELANHVRYYHTHILQHLSCGAEPKAWSLAIGQHILEVFIFQASMIRPLSEAGKLKLAGDMAELEFTISQFLSEYGAKMEQLAGAYKALRTFRPLLFLDSAQLTAAHHTSDLSKLILIHHLIVRSQSSNKGLILPNTVYDLSRQEYMKWMNGQTEKEAIQLALDAITKGNKIKLGELQDIPEFKLIMELVSEEEE</sequence>